<dbReference type="AlphaFoldDB" id="A0A318JK44"/>
<keyword evidence="5" id="KW-0670">Pyruvate</keyword>
<dbReference type="RefSeq" id="WP_211310750.1">
    <property type="nucleotide sequence ID" value="NZ_QJKC01000007.1"/>
</dbReference>
<dbReference type="GO" id="GO:0008903">
    <property type="term" value="F:hydroxypyruvate isomerase activity"/>
    <property type="evidence" value="ECO:0007669"/>
    <property type="project" value="TreeGrafter"/>
</dbReference>
<evidence type="ECO:0000256" key="1">
    <source>
        <dbReference type="ARBA" id="ARBA00023235"/>
    </source>
</evidence>
<dbReference type="PIRSF" id="PIRSF006241">
    <property type="entry name" value="HyI"/>
    <property type="match status" value="1"/>
</dbReference>
<dbReference type="GO" id="GO:0046487">
    <property type="term" value="P:glyoxylate metabolic process"/>
    <property type="evidence" value="ECO:0007669"/>
    <property type="project" value="TreeGrafter"/>
</dbReference>
<comment type="similarity">
    <text evidence="2">Belongs to the hyi family.</text>
</comment>
<dbReference type="InterPro" id="IPR026040">
    <property type="entry name" value="HyI-like"/>
</dbReference>
<evidence type="ECO:0000256" key="3">
    <source>
        <dbReference type="PIRSR" id="PIRSR006241-50"/>
    </source>
</evidence>
<evidence type="ECO:0000259" key="4">
    <source>
        <dbReference type="Pfam" id="PF01261"/>
    </source>
</evidence>
<feature type="active site" description="Proton donor/acceptor" evidence="3">
    <location>
        <position position="237"/>
    </location>
</feature>
<dbReference type="InterPro" id="IPR050417">
    <property type="entry name" value="Sugar_Epim/Isomerase"/>
</dbReference>
<protein>
    <submittedName>
        <fullName evidence="5">Hydroxypyruvate isomerase</fullName>
    </submittedName>
</protein>
<reference evidence="5 6" key="1">
    <citation type="submission" date="2018-05" db="EMBL/GenBank/DDBJ databases">
        <title>Genomic Encyclopedia of Type Strains, Phase IV (KMG-IV): sequencing the most valuable type-strain genomes for metagenomic binning, comparative biology and taxonomic classification.</title>
        <authorList>
            <person name="Goeker M."/>
        </authorList>
    </citation>
    <scope>NUCLEOTIDE SEQUENCE [LARGE SCALE GENOMIC DNA]</scope>
    <source>
        <strain evidence="5 6">DSM 25134</strain>
    </source>
</reference>
<accession>A0A318JK44</accession>
<dbReference type="InterPro" id="IPR013022">
    <property type="entry name" value="Xyl_isomerase-like_TIM-brl"/>
</dbReference>
<keyword evidence="6" id="KW-1185">Reference proteome</keyword>
<name>A0A318JK44_9NEIS</name>
<organism evidence="5 6">
    <name type="scientific">Aquitalea magnusonii</name>
    <dbReference type="NCBI Taxonomy" id="332411"/>
    <lineage>
        <taxon>Bacteria</taxon>
        <taxon>Pseudomonadati</taxon>
        <taxon>Pseudomonadota</taxon>
        <taxon>Betaproteobacteria</taxon>
        <taxon>Neisseriales</taxon>
        <taxon>Chromobacteriaceae</taxon>
        <taxon>Aquitalea</taxon>
    </lineage>
</organism>
<evidence type="ECO:0000313" key="5">
    <source>
        <dbReference type="EMBL" id="PXX48327.1"/>
    </source>
</evidence>
<feature type="active site" description="Proton donor/acceptor" evidence="3">
    <location>
        <position position="143"/>
    </location>
</feature>
<keyword evidence="1 2" id="KW-0413">Isomerase</keyword>
<dbReference type="PANTHER" id="PTHR43489:SF6">
    <property type="entry name" value="HYDROXYPYRUVATE ISOMERASE-RELATED"/>
    <property type="match status" value="1"/>
</dbReference>
<dbReference type="InterPro" id="IPR036237">
    <property type="entry name" value="Xyl_isomerase-like_sf"/>
</dbReference>
<dbReference type="Pfam" id="PF01261">
    <property type="entry name" value="AP_endonuc_2"/>
    <property type="match status" value="1"/>
</dbReference>
<dbReference type="Proteomes" id="UP000248395">
    <property type="component" value="Unassembled WGS sequence"/>
</dbReference>
<proteinExistence type="inferred from homology"/>
<evidence type="ECO:0000313" key="6">
    <source>
        <dbReference type="Proteomes" id="UP000248395"/>
    </source>
</evidence>
<dbReference type="SUPFAM" id="SSF51658">
    <property type="entry name" value="Xylose isomerase-like"/>
    <property type="match status" value="1"/>
</dbReference>
<feature type="domain" description="Xylose isomerase-like TIM barrel" evidence="4">
    <location>
        <begin position="21"/>
        <end position="242"/>
    </location>
</feature>
<sequence>MLKLSANLSMLFAHLPWPQRFAAARAAGFAAVEIQFPYEHTVEQLQHWLGEKQLKLVLINAPAGDLMQGGSGLAGTPGREAEFAAGLQQCLHYATALGVEAVNILPGRLSAGCSREQAIATLHGNLLLAADTLAPHHIRCTVEAINRHDMPDFLISTPAELQQLPEHANLYWQIDLYHMARMGEPLEPLLRQHWPRIGHLQFADVPGRGAPGSGALDFSALFAQIASLPYACWSGAEYRDTDGAVQWLQPLLAMQAMNGQQG</sequence>
<comment type="caution">
    <text evidence="5">The sequence shown here is derived from an EMBL/GenBank/DDBJ whole genome shotgun (WGS) entry which is preliminary data.</text>
</comment>
<dbReference type="Gene3D" id="3.20.20.150">
    <property type="entry name" value="Divalent-metal-dependent TIM barrel enzymes"/>
    <property type="match status" value="1"/>
</dbReference>
<gene>
    <name evidence="5" type="ORF">DFR38_107112</name>
</gene>
<evidence type="ECO:0000256" key="2">
    <source>
        <dbReference type="PIRNR" id="PIRNR006241"/>
    </source>
</evidence>
<dbReference type="EMBL" id="QJKC01000007">
    <property type="protein sequence ID" value="PXX48327.1"/>
    <property type="molecule type" value="Genomic_DNA"/>
</dbReference>
<dbReference type="PANTHER" id="PTHR43489">
    <property type="entry name" value="ISOMERASE"/>
    <property type="match status" value="1"/>
</dbReference>